<gene>
    <name evidence="2" type="ORF">PeribacterD1_0659</name>
</gene>
<dbReference type="KEGG" id="prf:PeribacterA2_0659"/>
<accession>A0A0S1SS74</accession>
<dbReference type="Proteomes" id="UP000069135">
    <property type="component" value="Chromosome"/>
</dbReference>
<organism evidence="2 3">
    <name type="scientific">Candidatus Peribacter riflensis</name>
    <dbReference type="NCBI Taxonomy" id="1735162"/>
    <lineage>
        <taxon>Bacteria</taxon>
        <taxon>Candidatus Peregrinibacteriota</taxon>
        <taxon>Candidatus Peribacteria</taxon>
        <taxon>Candidatus Peribacterales</taxon>
        <taxon>Candidatus Peribacteraceae</taxon>
        <taxon>Candidatus Peribacter</taxon>
    </lineage>
</organism>
<dbReference type="EMBL" id="CP013065">
    <property type="protein sequence ID" value="ALM13334.1"/>
    <property type="molecule type" value="Genomic_DNA"/>
</dbReference>
<evidence type="ECO:0000313" key="3">
    <source>
        <dbReference type="Proteomes" id="UP000069135"/>
    </source>
</evidence>
<reference evidence="2 3" key="2">
    <citation type="journal article" date="2016" name="PeerJ">
        <title>Analysis of five complete genome sequences for members of the class Peribacteria in the recently recognized Peregrinibacteria bacterial phylum.</title>
        <authorList>
            <person name="Anantharaman K."/>
            <person name="Brown C.T."/>
            <person name="Burstein D."/>
            <person name="Castelle C.J."/>
            <person name="Probst A.J."/>
            <person name="Thomas B.C."/>
            <person name="Williams K.H."/>
            <person name="Banfield J.F."/>
        </authorList>
    </citation>
    <scope>NUCLEOTIDE SEQUENCE [LARGE SCALE GENOMIC DNA]</scope>
    <source>
        <strain evidence="2">RIFOXYD1_FULL_PER-ii_59_16</strain>
    </source>
</reference>
<proteinExistence type="predicted"/>
<sequence>MAGNTPDTHNEIAPSAPKPVLTVTQPATISSLLDTLNLIDQMSERIGEDHSGDMGAPGAGLQARAGATGASGQSPRDVAIQNLPPQKAMQEKLEEKIRAEVGSLRRQIRSIPSAHKPGAAFKLNKLYARIRLLNRLLGNLLEASVDIVKRLFIRVFIDEQPIL</sequence>
<accession>A0A0S1SKF9</accession>
<reference evidence="3" key="1">
    <citation type="submission" date="2015-10" db="EMBL/GenBank/DDBJ databases">
        <title>Analysis of five complete genome sequences for members of the class Peribacteria in the recently recognized Peregrinibacteria bacterial phylum.</title>
        <authorList>
            <person name="Anantharaman K."/>
            <person name="Brown C.T."/>
            <person name="Burstein D."/>
            <person name="Castelle C.J."/>
            <person name="Probst A.J."/>
            <person name="Thomas B.C."/>
            <person name="Williams K.H."/>
            <person name="Banfield J.F."/>
        </authorList>
    </citation>
    <scope>NUCLEOTIDE SEQUENCE [LARGE SCALE GENOMIC DNA]</scope>
</reference>
<evidence type="ECO:0000256" key="1">
    <source>
        <dbReference type="SAM" id="MobiDB-lite"/>
    </source>
</evidence>
<feature type="region of interest" description="Disordered" evidence="1">
    <location>
        <begin position="47"/>
        <end position="78"/>
    </location>
</feature>
<dbReference type="AlphaFoldDB" id="A0A0S1SKF9"/>
<evidence type="ECO:0000313" key="2">
    <source>
        <dbReference type="EMBL" id="ALM13334.1"/>
    </source>
</evidence>
<feature type="region of interest" description="Disordered" evidence="1">
    <location>
        <begin position="1"/>
        <end position="21"/>
    </location>
</feature>
<protein>
    <submittedName>
        <fullName evidence="2">Uncharacterized protein</fullName>
    </submittedName>
</protein>
<accession>A0A0S1SH84</accession>
<name>A0A0S1SKF9_9BACT</name>
<accession>A0A0S1SWX6</accession>
<accession>A0A0S1SP11</accession>